<evidence type="ECO:0000313" key="2">
    <source>
        <dbReference type="EMBL" id="KCV68064.1"/>
    </source>
</evidence>
<organism evidence="2">
    <name type="scientific">Fonticula alba</name>
    <name type="common">Slime mold</name>
    <dbReference type="NCBI Taxonomy" id="691883"/>
    <lineage>
        <taxon>Eukaryota</taxon>
        <taxon>Rotosphaerida</taxon>
        <taxon>Fonticulaceae</taxon>
        <taxon>Fonticula</taxon>
    </lineage>
</organism>
<evidence type="ECO:0000256" key="1">
    <source>
        <dbReference type="SAM" id="Phobius"/>
    </source>
</evidence>
<evidence type="ECO:0000313" key="3">
    <source>
        <dbReference type="Proteomes" id="UP000030693"/>
    </source>
</evidence>
<keyword evidence="1" id="KW-1133">Transmembrane helix</keyword>
<name>A0A058Z1C3_FONAL</name>
<protein>
    <recommendedName>
        <fullName evidence="4">Protein kinase domain-containing protein</fullName>
    </recommendedName>
</protein>
<keyword evidence="1" id="KW-0812">Transmembrane</keyword>
<proteinExistence type="predicted"/>
<gene>
    <name evidence="2" type="ORF">H696_05541</name>
</gene>
<accession>A0A058Z1C3</accession>
<dbReference type="EMBL" id="KB932211">
    <property type="protein sequence ID" value="KCV68064.1"/>
    <property type="molecule type" value="Genomic_DNA"/>
</dbReference>
<feature type="transmembrane region" description="Helical" evidence="1">
    <location>
        <begin position="165"/>
        <end position="185"/>
    </location>
</feature>
<sequence>MLADVPAGVEGSGARLLAAPAAAILPGLRPVHALLPPSAAEVGTPQRARLNGGPGGGGFGTWTWVSGRRALLDRKTFGCPMTGTIRERPSSQGVELPSGVPARPGALPMRARTSIGVSCLYAVQGPGLGRARGDSLRVGLLLVLLILKALLAVRRRKRQAMEREYLSTTVLSTIIKLALPGAILVDVAGDFRPLDEQLGAGTEASVDVAQSAGPGIAARLGCPEVVAIKKLRADKYPAGVPRPLPEHGGPDITTFVGLNAMSVPCAAPEVLPSGVPPWTGGHLFPAEVYSASVILFKCLTRMVPWPGKSIAEIMAAVFDGSRPVANPLAGDVTNLAQAGWQKGPGRRPPAGEWRYFR</sequence>
<feature type="transmembrane region" description="Helical" evidence="1">
    <location>
        <begin position="136"/>
        <end position="153"/>
    </location>
</feature>
<keyword evidence="1" id="KW-0472">Membrane</keyword>
<dbReference type="GeneID" id="20530266"/>
<reference evidence="2" key="1">
    <citation type="submission" date="2013-04" db="EMBL/GenBank/DDBJ databases">
        <title>The Genome Sequence of Fonticula alba ATCC 38817.</title>
        <authorList>
            <consortium name="The Broad Institute Genomics Platform"/>
            <person name="Russ C."/>
            <person name="Cuomo C."/>
            <person name="Burger G."/>
            <person name="Gray M.W."/>
            <person name="Holland P.W.H."/>
            <person name="King N."/>
            <person name="Lang F.B.F."/>
            <person name="Roger A.J."/>
            <person name="Ruiz-Trillo I."/>
            <person name="Brown M."/>
            <person name="Walker B."/>
            <person name="Young S."/>
            <person name="Zeng Q."/>
            <person name="Gargeya S."/>
            <person name="Fitzgerald M."/>
            <person name="Haas B."/>
            <person name="Abouelleil A."/>
            <person name="Allen A.W."/>
            <person name="Alvarado L."/>
            <person name="Arachchi H.M."/>
            <person name="Berlin A.M."/>
            <person name="Chapman S.B."/>
            <person name="Gainer-Dewar J."/>
            <person name="Goldberg J."/>
            <person name="Griggs A."/>
            <person name="Gujja S."/>
            <person name="Hansen M."/>
            <person name="Howarth C."/>
            <person name="Imamovic A."/>
            <person name="Ireland A."/>
            <person name="Larimer J."/>
            <person name="McCowan C."/>
            <person name="Murphy C."/>
            <person name="Pearson M."/>
            <person name="Poon T.W."/>
            <person name="Priest M."/>
            <person name="Roberts A."/>
            <person name="Saif S."/>
            <person name="Shea T."/>
            <person name="Sisk P."/>
            <person name="Sykes S."/>
            <person name="Wortman J."/>
            <person name="Nusbaum C."/>
            <person name="Birren B."/>
        </authorList>
    </citation>
    <scope>NUCLEOTIDE SEQUENCE [LARGE SCALE GENOMIC DNA]</scope>
    <source>
        <strain evidence="2">ATCC 38817</strain>
    </source>
</reference>
<dbReference type="InterPro" id="IPR011009">
    <property type="entry name" value="Kinase-like_dom_sf"/>
</dbReference>
<dbReference type="Gene3D" id="1.10.510.10">
    <property type="entry name" value="Transferase(Phosphotransferase) domain 1"/>
    <property type="match status" value="1"/>
</dbReference>
<keyword evidence="3" id="KW-1185">Reference proteome</keyword>
<dbReference type="RefSeq" id="XP_009497631.1">
    <property type="nucleotide sequence ID" value="XM_009499356.1"/>
</dbReference>
<evidence type="ECO:0008006" key="4">
    <source>
        <dbReference type="Google" id="ProtNLM"/>
    </source>
</evidence>
<dbReference type="SUPFAM" id="SSF56112">
    <property type="entry name" value="Protein kinase-like (PK-like)"/>
    <property type="match status" value="1"/>
</dbReference>
<dbReference type="Proteomes" id="UP000030693">
    <property type="component" value="Unassembled WGS sequence"/>
</dbReference>
<dbReference type="AlphaFoldDB" id="A0A058Z1C3"/>